<dbReference type="AlphaFoldDB" id="A0AAD7LWJ6"/>
<comment type="caution">
    <text evidence="1">The sequence shown here is derived from an EMBL/GenBank/DDBJ whole genome shotgun (WGS) entry which is preliminary data.</text>
</comment>
<gene>
    <name evidence="1" type="ORF">O6P43_014242</name>
</gene>
<keyword evidence="2" id="KW-1185">Reference proteome</keyword>
<dbReference type="Proteomes" id="UP001163823">
    <property type="component" value="Chromosome 6"/>
</dbReference>
<accession>A0AAD7LWJ6</accession>
<dbReference type="KEGG" id="qsa:O6P43_014242"/>
<name>A0AAD7LWJ6_QUISA</name>
<reference evidence="1" key="1">
    <citation type="journal article" date="2023" name="Science">
        <title>Elucidation of the pathway for biosynthesis of saponin adjuvants from the soapbark tree.</title>
        <authorList>
            <person name="Reed J."/>
            <person name="Orme A."/>
            <person name="El-Demerdash A."/>
            <person name="Owen C."/>
            <person name="Martin L.B.B."/>
            <person name="Misra R.C."/>
            <person name="Kikuchi S."/>
            <person name="Rejzek M."/>
            <person name="Martin A.C."/>
            <person name="Harkess A."/>
            <person name="Leebens-Mack J."/>
            <person name="Louveau T."/>
            <person name="Stephenson M.J."/>
            <person name="Osbourn A."/>
        </authorList>
    </citation>
    <scope>NUCLEOTIDE SEQUENCE</scope>
    <source>
        <strain evidence="1">S10</strain>
    </source>
</reference>
<dbReference type="EMBL" id="JARAOO010000006">
    <property type="protein sequence ID" value="KAJ7964420.1"/>
    <property type="molecule type" value="Genomic_DNA"/>
</dbReference>
<evidence type="ECO:0000313" key="1">
    <source>
        <dbReference type="EMBL" id="KAJ7964420.1"/>
    </source>
</evidence>
<evidence type="ECO:0000313" key="2">
    <source>
        <dbReference type="Proteomes" id="UP001163823"/>
    </source>
</evidence>
<organism evidence="1 2">
    <name type="scientific">Quillaja saponaria</name>
    <name type="common">Soap bark tree</name>
    <dbReference type="NCBI Taxonomy" id="32244"/>
    <lineage>
        <taxon>Eukaryota</taxon>
        <taxon>Viridiplantae</taxon>
        <taxon>Streptophyta</taxon>
        <taxon>Embryophyta</taxon>
        <taxon>Tracheophyta</taxon>
        <taxon>Spermatophyta</taxon>
        <taxon>Magnoliopsida</taxon>
        <taxon>eudicotyledons</taxon>
        <taxon>Gunneridae</taxon>
        <taxon>Pentapetalae</taxon>
        <taxon>rosids</taxon>
        <taxon>fabids</taxon>
        <taxon>Fabales</taxon>
        <taxon>Quillajaceae</taxon>
        <taxon>Quillaja</taxon>
    </lineage>
</organism>
<protein>
    <submittedName>
        <fullName evidence="1">Uncharacterized protein</fullName>
    </submittedName>
</protein>
<proteinExistence type="predicted"/>
<sequence length="66" mass="7702">MDCFPDIRFCFQQHLVAPREYDCVTDYIKVLVMGIYSTGQFLGSLPLLHWKLLAWREAFCSEGDAR</sequence>